<dbReference type="InterPro" id="IPR029044">
    <property type="entry name" value="Nucleotide-diphossugar_trans"/>
</dbReference>
<accession>A0A2G9GJ10</accession>
<dbReference type="GO" id="GO:0016758">
    <property type="term" value="F:hexosyltransferase activity"/>
    <property type="evidence" value="ECO:0007669"/>
    <property type="project" value="TreeGrafter"/>
</dbReference>
<dbReference type="GO" id="GO:0033843">
    <property type="term" value="F:xyloglucan 6-xylosyltransferase activity"/>
    <property type="evidence" value="ECO:0007669"/>
    <property type="project" value="UniProtKB-EC"/>
</dbReference>
<sequence length="432" mass="49608">MGLKRISSASGTLPTTTARGGGRAATTARRRYQDVQKCSNLKLTILCGVITVLVFRGTIGISYFSPLPENGILKEEADRIVAEIRSGDYDNDYESRITSNGSYTFGPKIINWDISRKKWLQKNPRFLNQANGRPRILLLTGSQSGPCNNPIGDHYLLKAIKNKVDYCRMHDIEIVYNMANLEDELSGHWTKLTLIRKIMLSHPEVEWIWWMDSDTFFTDMFFKLPISKYEGYNMVVHGYHNLLFDEHSWTALSTGSFLLRNCQWSLDLLDSWAPMGAKGRGREEAGKILTQNLKGRPEFEADDQSALIYLLISRKDELVDKVFLENSYYLHGFWVGLVDRYEEFMEKYKSGSGDERWPFVTHFVGCKSCGGYGDYKLKRCVKSMERAFNFADNQVLKLYGFSHRGLLSPNIKMIRNETSRLLGVRDHVEMET</sequence>
<gene>
    <name evidence="13" type="ORF">CDL12_22192</name>
</gene>
<dbReference type="AlphaFoldDB" id="A0A2G9GJ10"/>
<dbReference type="GO" id="GO:0005768">
    <property type="term" value="C:endosome"/>
    <property type="evidence" value="ECO:0007669"/>
    <property type="project" value="TreeGrafter"/>
</dbReference>
<dbReference type="PANTHER" id="PTHR31311">
    <property type="entry name" value="XYLOGLUCAN 6-XYLOSYLTRANSFERASE 5-RELATED-RELATED"/>
    <property type="match status" value="1"/>
</dbReference>
<evidence type="ECO:0000256" key="6">
    <source>
        <dbReference type="ARBA" id="ARBA00022968"/>
    </source>
</evidence>
<evidence type="ECO:0000256" key="9">
    <source>
        <dbReference type="ARBA" id="ARBA00023136"/>
    </source>
</evidence>
<dbReference type="Proteomes" id="UP000231279">
    <property type="component" value="Unassembled WGS sequence"/>
</dbReference>
<evidence type="ECO:0000313" key="13">
    <source>
        <dbReference type="EMBL" id="PIN05273.1"/>
    </source>
</evidence>
<keyword evidence="10" id="KW-0325">Glycoprotein</keyword>
<keyword evidence="14" id="KW-1185">Reference proteome</keyword>
<keyword evidence="6" id="KW-0735">Signal-anchor</keyword>
<evidence type="ECO:0000256" key="11">
    <source>
        <dbReference type="SAM" id="MobiDB-lite"/>
    </source>
</evidence>
<keyword evidence="4 13" id="KW-0808">Transferase</keyword>
<keyword evidence="8" id="KW-0333">Golgi apparatus</keyword>
<dbReference type="GO" id="GO:0009969">
    <property type="term" value="P:xyloglucan biosynthetic process"/>
    <property type="evidence" value="ECO:0007669"/>
    <property type="project" value="TreeGrafter"/>
</dbReference>
<evidence type="ECO:0000256" key="1">
    <source>
        <dbReference type="ARBA" id="ARBA00004323"/>
    </source>
</evidence>
<feature type="region of interest" description="Disordered" evidence="11">
    <location>
        <begin position="1"/>
        <end position="26"/>
    </location>
</feature>
<keyword evidence="3 13" id="KW-0328">Glycosyltransferase</keyword>
<keyword evidence="9 12" id="KW-0472">Membrane</keyword>
<dbReference type="STRING" id="429701.A0A2G9GJ10"/>
<evidence type="ECO:0000256" key="8">
    <source>
        <dbReference type="ARBA" id="ARBA00023034"/>
    </source>
</evidence>
<evidence type="ECO:0000313" key="14">
    <source>
        <dbReference type="Proteomes" id="UP000231279"/>
    </source>
</evidence>
<evidence type="ECO:0000256" key="12">
    <source>
        <dbReference type="SAM" id="Phobius"/>
    </source>
</evidence>
<keyword evidence="7 12" id="KW-1133">Transmembrane helix</keyword>
<comment type="caution">
    <text evidence="13">The sequence shown here is derived from an EMBL/GenBank/DDBJ whole genome shotgun (WGS) entry which is preliminary data.</text>
</comment>
<evidence type="ECO:0000256" key="7">
    <source>
        <dbReference type="ARBA" id="ARBA00022989"/>
    </source>
</evidence>
<feature type="transmembrane region" description="Helical" evidence="12">
    <location>
        <begin position="43"/>
        <end position="64"/>
    </location>
</feature>
<dbReference type="EC" id="2.4.2.39" evidence="13"/>
<dbReference type="GO" id="GO:0005802">
    <property type="term" value="C:trans-Golgi network"/>
    <property type="evidence" value="ECO:0007669"/>
    <property type="project" value="TreeGrafter"/>
</dbReference>
<evidence type="ECO:0000256" key="2">
    <source>
        <dbReference type="ARBA" id="ARBA00005664"/>
    </source>
</evidence>
<dbReference type="Gene3D" id="3.90.550.10">
    <property type="entry name" value="Spore Coat Polysaccharide Biosynthesis Protein SpsA, Chain A"/>
    <property type="match status" value="1"/>
</dbReference>
<evidence type="ECO:0000256" key="10">
    <source>
        <dbReference type="ARBA" id="ARBA00023180"/>
    </source>
</evidence>
<name>A0A2G9GJ10_9LAMI</name>
<reference evidence="14" key="1">
    <citation type="journal article" date="2018" name="Gigascience">
        <title>Genome assembly of the Pink Ipe (Handroanthus impetiginosus, Bignoniaceae), a highly valued, ecologically keystone Neotropical timber forest tree.</title>
        <authorList>
            <person name="Silva-Junior O.B."/>
            <person name="Grattapaglia D."/>
            <person name="Novaes E."/>
            <person name="Collevatti R.G."/>
        </authorList>
    </citation>
    <scope>NUCLEOTIDE SEQUENCE [LARGE SCALE GENOMIC DNA]</scope>
    <source>
        <strain evidence="14">cv. UFG-1</strain>
    </source>
</reference>
<dbReference type="PANTHER" id="PTHR31311:SF44">
    <property type="entry name" value="GLYCOSYLTRANSFERASE 2-RELATED"/>
    <property type="match status" value="1"/>
</dbReference>
<comment type="subcellular location">
    <subcellularLocation>
        <location evidence="1">Golgi apparatus membrane</location>
        <topology evidence="1">Single-pass type II membrane protein</topology>
    </subcellularLocation>
</comment>
<protein>
    <submittedName>
        <fullName evidence="13">Subunit of Golgi mannosyltransferase complex</fullName>
        <ecNumber evidence="13">2.4.2.39</ecNumber>
    </submittedName>
</protein>
<organism evidence="13 14">
    <name type="scientific">Handroanthus impetiginosus</name>
    <dbReference type="NCBI Taxonomy" id="429701"/>
    <lineage>
        <taxon>Eukaryota</taxon>
        <taxon>Viridiplantae</taxon>
        <taxon>Streptophyta</taxon>
        <taxon>Embryophyta</taxon>
        <taxon>Tracheophyta</taxon>
        <taxon>Spermatophyta</taxon>
        <taxon>Magnoliopsida</taxon>
        <taxon>eudicotyledons</taxon>
        <taxon>Gunneridae</taxon>
        <taxon>Pentapetalae</taxon>
        <taxon>asterids</taxon>
        <taxon>lamiids</taxon>
        <taxon>Lamiales</taxon>
        <taxon>Bignoniaceae</taxon>
        <taxon>Crescentiina</taxon>
        <taxon>Tabebuia alliance</taxon>
        <taxon>Handroanthus</taxon>
    </lineage>
</organism>
<proteinExistence type="inferred from homology"/>
<evidence type="ECO:0000256" key="5">
    <source>
        <dbReference type="ARBA" id="ARBA00022692"/>
    </source>
</evidence>
<dbReference type="Pfam" id="PF05637">
    <property type="entry name" value="Glyco_transf_34"/>
    <property type="match status" value="1"/>
</dbReference>
<keyword evidence="5 12" id="KW-0812">Transmembrane</keyword>
<dbReference type="OrthoDB" id="205108at2759"/>
<evidence type="ECO:0000256" key="4">
    <source>
        <dbReference type="ARBA" id="ARBA00022679"/>
    </source>
</evidence>
<dbReference type="InterPro" id="IPR008630">
    <property type="entry name" value="Glyco_trans_34"/>
</dbReference>
<evidence type="ECO:0000256" key="3">
    <source>
        <dbReference type="ARBA" id="ARBA00022676"/>
    </source>
</evidence>
<comment type="similarity">
    <text evidence="2">Belongs to the glycosyltransferase 34 family.</text>
</comment>
<dbReference type="EMBL" id="NKXS01004828">
    <property type="protein sequence ID" value="PIN05273.1"/>
    <property type="molecule type" value="Genomic_DNA"/>
</dbReference>
<dbReference type="FunFam" id="3.90.550.10:FF:000101">
    <property type="entry name" value="Probable glycosyltransferase 5"/>
    <property type="match status" value="1"/>
</dbReference>
<dbReference type="GO" id="GO:0000139">
    <property type="term" value="C:Golgi membrane"/>
    <property type="evidence" value="ECO:0007669"/>
    <property type="project" value="UniProtKB-SubCell"/>
</dbReference>